<dbReference type="InterPro" id="IPR002823">
    <property type="entry name" value="DUF112_TM"/>
</dbReference>
<gene>
    <name evidence="3" type="ORF">KL86DPRO_40127</name>
</gene>
<sequence>MEYIIDALGMGWWYLFENPITFLYIIGGVFLGLVFGAIPGLTATLGVVLILPFTYILAPEDGMALLLAIYVGGIAGGLIASVLLNIPGSPAAMVTCFDGSPMARNGRPADALYLGTFSSAVGGILSAIVLVLLASQLAKIALKFGAWEYFGLGIFGVCIVVKLCADDYIKGFLGIIIGMTIAMVGMDPVLMNNRFTYGVWQLEGGFPQVATLMGLFALTEIYTQVNKMFAKEKIHTIPVQKVGFLPSKGLLGKPGMLKNILRSAAIGTGIGILPGVGQTTSSLLAYNAAKGSDPHPEKYGTGCEEGIVSSETANNACCGGALIPMLSLGIPGDTVTAVLLGGLMIHGMTPGPLLFRDHQHIIGAIYIVFILSNIIMFLMEIGLIRVFIRVLSSPVNILFPAILAMCTLGSFAANNKIFDCWIFLFIGVIGFLLLNSGFSLPPIILGFILGPIIEDSWRVAMISSRGDIFSIATHPIAYGLLIVSAVVLLWPVFMRSLKNSRLQSA</sequence>
<keyword evidence="1" id="KW-0472">Membrane</keyword>
<evidence type="ECO:0000259" key="2">
    <source>
        <dbReference type="Pfam" id="PF01970"/>
    </source>
</evidence>
<feature type="transmembrane region" description="Helical" evidence="1">
    <location>
        <begin position="111"/>
        <end position="134"/>
    </location>
</feature>
<keyword evidence="1" id="KW-1133">Transmembrane helix</keyword>
<protein>
    <recommendedName>
        <fullName evidence="2">DUF112 domain-containing protein</fullName>
    </recommendedName>
</protein>
<dbReference type="Pfam" id="PF01970">
    <property type="entry name" value="TctA"/>
    <property type="match status" value="1"/>
</dbReference>
<proteinExistence type="predicted"/>
<evidence type="ECO:0000256" key="1">
    <source>
        <dbReference type="SAM" id="Phobius"/>
    </source>
</evidence>
<dbReference type="PANTHER" id="PTHR35342:SF5">
    <property type="entry name" value="TRICARBOXYLIC TRANSPORT PROTEIN"/>
    <property type="match status" value="1"/>
</dbReference>
<feature type="transmembrane region" description="Helical" evidence="1">
    <location>
        <begin position="146"/>
        <end position="165"/>
    </location>
</feature>
<feature type="transmembrane region" description="Helical" evidence="1">
    <location>
        <begin position="63"/>
        <end position="84"/>
    </location>
</feature>
<reference evidence="3" key="1">
    <citation type="submission" date="2016-04" db="EMBL/GenBank/DDBJ databases">
        <authorList>
            <person name="Evans L.H."/>
            <person name="Alamgir A."/>
            <person name="Owens N."/>
            <person name="Weber N.D."/>
            <person name="Virtaneva K."/>
            <person name="Barbian K."/>
            <person name="Babar A."/>
            <person name="Rosenke K."/>
        </authorList>
    </citation>
    <scope>NUCLEOTIDE SEQUENCE</scope>
    <source>
        <strain evidence="3">86</strain>
    </source>
</reference>
<feature type="domain" description="DUF112" evidence="2">
    <location>
        <begin position="23"/>
        <end position="445"/>
    </location>
</feature>
<dbReference type="AlphaFoldDB" id="A0A212KA05"/>
<feature type="transmembrane region" description="Helical" evidence="1">
    <location>
        <begin position="468"/>
        <end position="493"/>
    </location>
</feature>
<feature type="transmembrane region" description="Helical" evidence="1">
    <location>
        <begin position="171"/>
        <end position="190"/>
    </location>
</feature>
<dbReference type="EMBL" id="FLUQ01000004">
    <property type="protein sequence ID" value="SBW08551.1"/>
    <property type="molecule type" value="Genomic_DNA"/>
</dbReference>
<feature type="transmembrane region" description="Helical" evidence="1">
    <location>
        <begin position="20"/>
        <end position="51"/>
    </location>
</feature>
<accession>A0A212KA05</accession>
<feature type="transmembrane region" description="Helical" evidence="1">
    <location>
        <begin position="364"/>
        <end position="388"/>
    </location>
</feature>
<keyword evidence="1" id="KW-0812">Transmembrane</keyword>
<dbReference type="PANTHER" id="PTHR35342">
    <property type="entry name" value="TRICARBOXYLIC TRANSPORT PROTEIN"/>
    <property type="match status" value="1"/>
</dbReference>
<name>A0A212KA05_9DELT</name>
<organism evidence="3">
    <name type="scientific">uncultured delta proteobacterium</name>
    <dbReference type="NCBI Taxonomy" id="34034"/>
    <lineage>
        <taxon>Bacteria</taxon>
        <taxon>Deltaproteobacteria</taxon>
        <taxon>environmental samples</taxon>
    </lineage>
</organism>
<feature type="transmembrane region" description="Helical" evidence="1">
    <location>
        <begin position="394"/>
        <end position="413"/>
    </location>
</feature>
<feature type="transmembrane region" description="Helical" evidence="1">
    <location>
        <begin position="420"/>
        <end position="448"/>
    </location>
</feature>
<evidence type="ECO:0000313" key="3">
    <source>
        <dbReference type="EMBL" id="SBW08551.1"/>
    </source>
</evidence>